<reference evidence="1 2" key="1">
    <citation type="submission" date="2017-06" db="EMBL/GenBank/DDBJ databases">
        <title>Genome sequencing of cyanobaciteial culture collection at National Institute for Environmental Studies (NIES).</title>
        <authorList>
            <person name="Hirose Y."/>
            <person name="Shimura Y."/>
            <person name="Fujisawa T."/>
            <person name="Nakamura Y."/>
            <person name="Kawachi M."/>
        </authorList>
    </citation>
    <scope>NUCLEOTIDE SEQUENCE [LARGE SCALE GENOMIC DNA]</scope>
    <source>
        <strain evidence="1 2">NIES-267</strain>
    </source>
</reference>
<proteinExistence type="predicted"/>
<accession>A0A1Z4LVY5</accession>
<evidence type="ECO:0000313" key="2">
    <source>
        <dbReference type="Proteomes" id="UP000218418"/>
    </source>
</evidence>
<keyword evidence="2" id="KW-1185">Reference proteome</keyword>
<sequence>MPHPLFPIITNSLTTTNLMDAFAPVAPQWTSQATHAFEFCCPKCGSSSREAEKVWLNRRSPVVTEGYRRKWQEFYYCNCSYVWWAWSNDRPPAENSEFDKDNPI</sequence>
<evidence type="ECO:0000313" key="1">
    <source>
        <dbReference type="EMBL" id="BAY85417.1"/>
    </source>
</evidence>
<dbReference type="EMBL" id="AP018227">
    <property type="protein sequence ID" value="BAY85417.1"/>
    <property type="molecule type" value="Genomic_DNA"/>
</dbReference>
<dbReference type="Proteomes" id="UP000218418">
    <property type="component" value="Chromosome"/>
</dbReference>
<dbReference type="AlphaFoldDB" id="A0A1Z4LVY5"/>
<name>A0A1Z4LVY5_9CYAN</name>
<protein>
    <submittedName>
        <fullName evidence="1">Uncharacterized protein</fullName>
    </submittedName>
</protein>
<gene>
    <name evidence="1" type="ORF">NIES267_49170</name>
</gene>
<organism evidence="1 2">
    <name type="scientific">Calothrix parasitica NIES-267</name>
    <dbReference type="NCBI Taxonomy" id="1973488"/>
    <lineage>
        <taxon>Bacteria</taxon>
        <taxon>Bacillati</taxon>
        <taxon>Cyanobacteriota</taxon>
        <taxon>Cyanophyceae</taxon>
        <taxon>Nostocales</taxon>
        <taxon>Calotrichaceae</taxon>
        <taxon>Calothrix</taxon>
    </lineage>
</organism>